<comment type="caution">
    <text evidence="1">The sequence shown here is derived from an EMBL/GenBank/DDBJ whole genome shotgun (WGS) entry which is preliminary data.</text>
</comment>
<sequence>MGLAKNGARYGTLFALGNLVIAKKALLQSMENSVCETA</sequence>
<reference evidence="2" key="1">
    <citation type="submission" date="2017-01" db="EMBL/GenBank/DDBJ databases">
        <title>Genome Analysis of Deinococcus marmoris KOPRI26562.</title>
        <authorList>
            <person name="Kim J.H."/>
            <person name="Oh H.-M."/>
        </authorList>
    </citation>
    <scope>NUCLEOTIDE SEQUENCE [LARGE SCALE GENOMIC DNA]</scope>
    <source>
        <strain evidence="2">PAMC 26633</strain>
    </source>
</reference>
<accession>A0A226X2G3</accession>
<organism evidence="1 2">
    <name type="scientific">Caballeronia sordidicola</name>
    <name type="common">Burkholderia sordidicola</name>
    <dbReference type="NCBI Taxonomy" id="196367"/>
    <lineage>
        <taxon>Bacteria</taxon>
        <taxon>Pseudomonadati</taxon>
        <taxon>Pseudomonadota</taxon>
        <taxon>Betaproteobacteria</taxon>
        <taxon>Burkholderiales</taxon>
        <taxon>Burkholderiaceae</taxon>
        <taxon>Caballeronia</taxon>
    </lineage>
</organism>
<gene>
    <name evidence="1" type="ORF">BSU04_15950</name>
</gene>
<dbReference type="EMBL" id="MTHB01000098">
    <property type="protein sequence ID" value="OXC77624.1"/>
    <property type="molecule type" value="Genomic_DNA"/>
</dbReference>
<protein>
    <submittedName>
        <fullName evidence="1">Mobile element protein</fullName>
    </submittedName>
</protein>
<evidence type="ECO:0000313" key="1">
    <source>
        <dbReference type="EMBL" id="OXC77624.1"/>
    </source>
</evidence>
<evidence type="ECO:0000313" key="2">
    <source>
        <dbReference type="Proteomes" id="UP000214720"/>
    </source>
</evidence>
<proteinExistence type="predicted"/>
<name>A0A226X2G3_CABSO</name>
<dbReference type="Proteomes" id="UP000214720">
    <property type="component" value="Unassembled WGS sequence"/>
</dbReference>
<dbReference type="AlphaFoldDB" id="A0A226X2G3"/>